<evidence type="ECO:0000256" key="5">
    <source>
        <dbReference type="ARBA" id="ARBA00023242"/>
    </source>
</evidence>
<feature type="compositionally biased region" description="Polar residues" evidence="7">
    <location>
        <begin position="51"/>
        <end position="60"/>
    </location>
</feature>
<dbReference type="GO" id="GO:0005634">
    <property type="term" value="C:nucleus"/>
    <property type="evidence" value="ECO:0007669"/>
    <property type="project" value="UniProtKB-SubCell"/>
</dbReference>
<feature type="compositionally biased region" description="Low complexity" evidence="7">
    <location>
        <begin position="79"/>
        <end position="107"/>
    </location>
</feature>
<dbReference type="GO" id="GO:0009788">
    <property type="term" value="P:negative regulation of abscisic acid-activated signaling pathway"/>
    <property type="evidence" value="ECO:0007669"/>
    <property type="project" value="InterPro"/>
</dbReference>
<dbReference type="AlphaFoldDB" id="A0AAD8IIE8"/>
<dbReference type="InterPro" id="IPR036236">
    <property type="entry name" value="Znf_C2H2_sf"/>
</dbReference>
<gene>
    <name evidence="9" type="ORF">POM88_022195</name>
</gene>
<feature type="domain" description="C2H2-type" evidence="8">
    <location>
        <begin position="125"/>
        <end position="152"/>
    </location>
</feature>
<proteinExistence type="predicted"/>
<evidence type="ECO:0000259" key="8">
    <source>
        <dbReference type="PROSITE" id="PS50157"/>
    </source>
</evidence>
<dbReference type="EMBL" id="JAUIZM010000005">
    <property type="protein sequence ID" value="KAK1384460.1"/>
    <property type="molecule type" value="Genomic_DNA"/>
</dbReference>
<dbReference type="SUPFAM" id="SSF57667">
    <property type="entry name" value="beta-beta-alpha zinc fingers"/>
    <property type="match status" value="1"/>
</dbReference>
<keyword evidence="4" id="KW-0862">Zinc</keyword>
<feature type="compositionally biased region" description="Basic and acidic residues" evidence="7">
    <location>
        <begin position="147"/>
        <end position="164"/>
    </location>
</feature>
<keyword evidence="2" id="KW-0479">Metal-binding</keyword>
<dbReference type="Gene3D" id="3.30.160.60">
    <property type="entry name" value="Classic Zinc Finger"/>
    <property type="match status" value="1"/>
</dbReference>
<evidence type="ECO:0000256" key="2">
    <source>
        <dbReference type="ARBA" id="ARBA00022723"/>
    </source>
</evidence>
<comment type="subcellular location">
    <subcellularLocation>
        <location evidence="1">Nucleus</location>
    </subcellularLocation>
</comment>
<name>A0AAD8IIE8_9APIA</name>
<comment type="caution">
    <text evidence="9">The sequence shown here is derived from an EMBL/GenBank/DDBJ whole genome shotgun (WGS) entry which is preliminary data.</text>
</comment>
<protein>
    <submittedName>
        <fullName evidence="9">Zinc finger protein 3</fullName>
    </submittedName>
</protein>
<keyword evidence="3 6" id="KW-0863">Zinc-finger</keyword>
<evidence type="ECO:0000256" key="6">
    <source>
        <dbReference type="PROSITE-ProRule" id="PRU00042"/>
    </source>
</evidence>
<evidence type="ECO:0000313" key="9">
    <source>
        <dbReference type="EMBL" id="KAK1384460.1"/>
    </source>
</evidence>
<keyword evidence="5" id="KW-0539">Nucleus</keyword>
<dbReference type="InterPro" id="IPR013087">
    <property type="entry name" value="Znf_C2H2_type"/>
</dbReference>
<dbReference type="PROSITE" id="PS50157">
    <property type="entry name" value="ZINC_FINGER_C2H2_2"/>
    <property type="match status" value="1"/>
</dbReference>
<evidence type="ECO:0000256" key="1">
    <source>
        <dbReference type="ARBA" id="ARBA00004123"/>
    </source>
</evidence>
<dbReference type="InterPro" id="IPR044246">
    <property type="entry name" value="ZFP3-like"/>
</dbReference>
<reference evidence="9" key="1">
    <citation type="submission" date="2023-02" db="EMBL/GenBank/DDBJ databases">
        <title>Genome of toxic invasive species Heracleum sosnowskyi carries increased number of genes despite the absence of recent whole-genome duplications.</title>
        <authorList>
            <person name="Schelkunov M."/>
            <person name="Shtratnikova V."/>
            <person name="Makarenko M."/>
            <person name="Klepikova A."/>
            <person name="Omelchenko D."/>
            <person name="Novikova G."/>
            <person name="Obukhova E."/>
            <person name="Bogdanov V."/>
            <person name="Penin A."/>
            <person name="Logacheva M."/>
        </authorList>
    </citation>
    <scope>NUCLEOTIDE SEQUENCE</scope>
    <source>
        <strain evidence="9">Hsosn_3</strain>
        <tissue evidence="9">Leaf</tissue>
    </source>
</reference>
<dbReference type="PROSITE" id="PS00028">
    <property type="entry name" value="ZINC_FINGER_C2H2_1"/>
    <property type="match status" value="1"/>
</dbReference>
<evidence type="ECO:0000313" key="10">
    <source>
        <dbReference type="Proteomes" id="UP001237642"/>
    </source>
</evidence>
<feature type="compositionally biased region" description="Low complexity" evidence="7">
    <location>
        <begin position="1"/>
        <end position="21"/>
    </location>
</feature>
<dbReference type="Proteomes" id="UP001237642">
    <property type="component" value="Unassembled WGS sequence"/>
</dbReference>
<reference evidence="9" key="2">
    <citation type="submission" date="2023-05" db="EMBL/GenBank/DDBJ databases">
        <authorList>
            <person name="Schelkunov M.I."/>
        </authorList>
    </citation>
    <scope>NUCLEOTIDE SEQUENCE</scope>
    <source>
        <strain evidence="9">Hsosn_3</strain>
        <tissue evidence="9">Leaf</tissue>
    </source>
</reference>
<dbReference type="GO" id="GO:0008270">
    <property type="term" value="F:zinc ion binding"/>
    <property type="evidence" value="ECO:0007669"/>
    <property type="project" value="UniProtKB-KW"/>
</dbReference>
<evidence type="ECO:0000256" key="3">
    <source>
        <dbReference type="ARBA" id="ARBA00022771"/>
    </source>
</evidence>
<feature type="region of interest" description="Disordered" evidence="7">
    <location>
        <begin position="1"/>
        <end position="164"/>
    </location>
</feature>
<dbReference type="PANTHER" id="PTHR47287:SF9">
    <property type="entry name" value="ZINC FINGER PROTEIN 4-LIKE"/>
    <property type="match status" value="1"/>
</dbReference>
<organism evidence="9 10">
    <name type="scientific">Heracleum sosnowskyi</name>
    <dbReference type="NCBI Taxonomy" id="360622"/>
    <lineage>
        <taxon>Eukaryota</taxon>
        <taxon>Viridiplantae</taxon>
        <taxon>Streptophyta</taxon>
        <taxon>Embryophyta</taxon>
        <taxon>Tracheophyta</taxon>
        <taxon>Spermatophyta</taxon>
        <taxon>Magnoliopsida</taxon>
        <taxon>eudicotyledons</taxon>
        <taxon>Gunneridae</taxon>
        <taxon>Pentapetalae</taxon>
        <taxon>asterids</taxon>
        <taxon>campanulids</taxon>
        <taxon>Apiales</taxon>
        <taxon>Apiaceae</taxon>
        <taxon>Apioideae</taxon>
        <taxon>apioid superclade</taxon>
        <taxon>Tordylieae</taxon>
        <taxon>Tordyliinae</taxon>
        <taxon>Heracleum</taxon>
    </lineage>
</organism>
<sequence length="309" mass="33857">MASPNSSESSPSVASSIPATSHQLAPSSSDQLKEIENSPSQELNLVKPSESKTSSIQLMNLQAPKINDVDVDNLQNKTSSPDSPPELNLLSPPNQLPPSSLAPSESSNVKKPDNSMTTGSSSRSFSCRHCSKKFSTPQALGGHQNAHKQERKDEKKVHRSNHDFEPYSVPPSFHHHNYYHPYSVPSFPHYLNSYGSSVSSLLHRPNLPWSTPSSNSYRFGNHIPAWSGPRPYEYSLRMESLQPQTHHVSSPLATPSMSLFDVGGIGARDYLGGVSASTMTNMVPENREVINVDDEEEENASGLDLNLKL</sequence>
<evidence type="ECO:0000256" key="7">
    <source>
        <dbReference type="SAM" id="MobiDB-lite"/>
    </source>
</evidence>
<evidence type="ECO:0000256" key="4">
    <source>
        <dbReference type="ARBA" id="ARBA00022833"/>
    </source>
</evidence>
<keyword evidence="10" id="KW-1185">Reference proteome</keyword>
<accession>A0AAD8IIE8</accession>
<dbReference type="PANTHER" id="PTHR47287">
    <property type="entry name" value="C2H2 AND C2HC ZINC FINGERS SUPERFAMILY PROTEIN"/>
    <property type="match status" value="1"/>
</dbReference>